<organism evidence="1 2">
    <name type="scientific">Coniosporium uncinatum</name>
    <dbReference type="NCBI Taxonomy" id="93489"/>
    <lineage>
        <taxon>Eukaryota</taxon>
        <taxon>Fungi</taxon>
        <taxon>Dikarya</taxon>
        <taxon>Ascomycota</taxon>
        <taxon>Pezizomycotina</taxon>
        <taxon>Dothideomycetes</taxon>
        <taxon>Dothideomycetes incertae sedis</taxon>
        <taxon>Coniosporium</taxon>
    </lineage>
</organism>
<evidence type="ECO:0000313" key="2">
    <source>
        <dbReference type="Proteomes" id="UP001186974"/>
    </source>
</evidence>
<comment type="caution">
    <text evidence="1">The sequence shown here is derived from an EMBL/GenBank/DDBJ whole genome shotgun (WGS) entry which is preliminary data.</text>
</comment>
<dbReference type="EMBL" id="JAWDJW010001720">
    <property type="protein sequence ID" value="KAK3078648.1"/>
    <property type="molecule type" value="Genomic_DNA"/>
</dbReference>
<proteinExistence type="predicted"/>
<dbReference type="Proteomes" id="UP001186974">
    <property type="component" value="Unassembled WGS sequence"/>
</dbReference>
<feature type="non-terminal residue" evidence="1">
    <location>
        <position position="149"/>
    </location>
</feature>
<gene>
    <name evidence="1" type="ORF">LTS18_006981</name>
</gene>
<protein>
    <submittedName>
        <fullName evidence="1">Uncharacterized protein</fullName>
    </submittedName>
</protein>
<evidence type="ECO:0000313" key="1">
    <source>
        <dbReference type="EMBL" id="KAK3078648.1"/>
    </source>
</evidence>
<name>A0ACC3DPS7_9PEZI</name>
<reference evidence="1" key="1">
    <citation type="submission" date="2024-09" db="EMBL/GenBank/DDBJ databases">
        <title>Black Yeasts Isolated from many extreme environments.</title>
        <authorList>
            <person name="Coleine C."/>
            <person name="Stajich J.E."/>
            <person name="Selbmann L."/>
        </authorList>
    </citation>
    <scope>NUCLEOTIDE SEQUENCE</scope>
    <source>
        <strain evidence="1">CCFEE 5737</strain>
    </source>
</reference>
<sequence length="149" mass="16992">MGWFWGSSETPSDAIDKLDPGLREFLEDETPRESKQQPSRSTPTSLQILQERTKQAQEAQRPDAAQTHYRDGLAVPRESLFQDGRYAHLWKDYRPLTAVEEATKTDQERLADLVDDYNSQKAQIGRIALENCAFEQIAVSDCFKKGGWS</sequence>
<keyword evidence="2" id="KW-1185">Reference proteome</keyword>
<accession>A0ACC3DPS7</accession>